<name>A0ABU9H7J5_9GAMM</name>
<organism evidence="3 4">
    <name type="scientific">Psychromonas arctica</name>
    <dbReference type="NCBI Taxonomy" id="168275"/>
    <lineage>
        <taxon>Bacteria</taxon>
        <taxon>Pseudomonadati</taxon>
        <taxon>Pseudomonadota</taxon>
        <taxon>Gammaproteobacteria</taxon>
        <taxon>Alteromonadales</taxon>
        <taxon>Psychromonadaceae</taxon>
        <taxon>Psychromonas</taxon>
    </lineage>
</organism>
<gene>
    <name evidence="3" type="ORF">V6255_01735</name>
</gene>
<evidence type="ECO:0000256" key="1">
    <source>
        <dbReference type="SAM" id="SignalP"/>
    </source>
</evidence>
<reference evidence="3 4" key="1">
    <citation type="submission" date="2024-02" db="EMBL/GenBank/DDBJ databases">
        <title>Bacteria isolated from the canopy kelp, Nereocystis luetkeana.</title>
        <authorList>
            <person name="Pfister C.A."/>
            <person name="Younker I.T."/>
            <person name="Light S.H."/>
        </authorList>
    </citation>
    <scope>NUCLEOTIDE SEQUENCE [LARGE SCALE GENOMIC DNA]</scope>
    <source>
        <strain evidence="3 4">TI.2.07</strain>
    </source>
</reference>
<evidence type="ECO:0000313" key="4">
    <source>
        <dbReference type="Proteomes" id="UP001366060"/>
    </source>
</evidence>
<evidence type="ECO:0000259" key="2">
    <source>
        <dbReference type="Pfam" id="PF11557"/>
    </source>
</evidence>
<proteinExistence type="predicted"/>
<keyword evidence="4" id="KW-1185">Reference proteome</keyword>
<feature type="domain" description="Solitary outer membrane autotransporter-like beta-barrel" evidence="2">
    <location>
        <begin position="9"/>
        <end position="323"/>
    </location>
</feature>
<sequence>MNIKYHSKFILIALSTGAFSSHVQAADSSSFDSTEEAFAIATLMSDSGALTFGFTNFDLEVDDPGFGDEDTVDLKNSLNVFVIPYTWDLEPKSDAWDHALTVRAFYINSERDSEIFSDVTDELKQDTFGVYGSYSQFYHVTDHWYVTSALGLHLIYYKNDYNYGDGFPEETKATFDNNEFNISAFTAIIEPEVGIGYGREETWGTWRAHNNNNYIYGQGLGGSIDDPYSINPEGWRVTNGVEFTVGVPDLWGVGDFLTIDLKRIDLFGDLTAIADNGYYYETSFGWVIDTNNKIPLLDNIGIGLSINYGSSISGATLVLYWNE</sequence>
<evidence type="ECO:0000313" key="3">
    <source>
        <dbReference type="EMBL" id="MEL0657845.1"/>
    </source>
</evidence>
<keyword evidence="1" id="KW-0732">Signal</keyword>
<accession>A0ABU9H7J5</accession>
<dbReference type="EMBL" id="JBAKBA010000002">
    <property type="protein sequence ID" value="MEL0657845.1"/>
    <property type="molecule type" value="Genomic_DNA"/>
</dbReference>
<dbReference type="Pfam" id="PF11557">
    <property type="entry name" value="Omp_AT"/>
    <property type="match status" value="1"/>
</dbReference>
<dbReference type="RefSeq" id="WP_341626596.1">
    <property type="nucleotide sequence ID" value="NZ_JBAKBA010000002.1"/>
</dbReference>
<feature type="signal peptide" evidence="1">
    <location>
        <begin position="1"/>
        <end position="25"/>
    </location>
</feature>
<dbReference type="InterPro" id="IPR021621">
    <property type="entry name" value="Omp_AT"/>
</dbReference>
<comment type="caution">
    <text evidence="3">The sequence shown here is derived from an EMBL/GenBank/DDBJ whole genome shotgun (WGS) entry which is preliminary data.</text>
</comment>
<dbReference type="Proteomes" id="UP001366060">
    <property type="component" value="Unassembled WGS sequence"/>
</dbReference>
<protein>
    <submittedName>
        <fullName evidence="3">Solitary outer membrane autotransporter beta-barrel domain</fullName>
    </submittedName>
</protein>
<feature type="chain" id="PRO_5046670183" evidence="1">
    <location>
        <begin position="26"/>
        <end position="323"/>
    </location>
</feature>